<feature type="transmembrane region" description="Helical" evidence="7">
    <location>
        <begin position="122"/>
        <end position="144"/>
    </location>
</feature>
<dbReference type="PANTHER" id="PTHR43744">
    <property type="entry name" value="ABC TRANSPORTER PERMEASE PROTEIN MG189-RELATED-RELATED"/>
    <property type="match status" value="1"/>
</dbReference>
<feature type="transmembrane region" description="Helical" evidence="7">
    <location>
        <begin position="156"/>
        <end position="176"/>
    </location>
</feature>
<evidence type="ECO:0000256" key="6">
    <source>
        <dbReference type="ARBA" id="ARBA00023136"/>
    </source>
</evidence>
<feature type="transmembrane region" description="Helical" evidence="7">
    <location>
        <begin position="258"/>
        <end position="276"/>
    </location>
</feature>
<dbReference type="RefSeq" id="WP_074932102.1">
    <property type="nucleotide sequence ID" value="NZ_FORI01000006.1"/>
</dbReference>
<dbReference type="Gene3D" id="1.10.3720.10">
    <property type="entry name" value="MetI-like"/>
    <property type="match status" value="1"/>
</dbReference>
<protein>
    <submittedName>
        <fullName evidence="9">Multiple sugar transport system permease protein</fullName>
    </submittedName>
</protein>
<feature type="transmembrane region" description="Helical" evidence="7">
    <location>
        <begin position="24"/>
        <end position="49"/>
    </location>
</feature>
<dbReference type="AlphaFoldDB" id="A0A1I3LDK2"/>
<evidence type="ECO:0000256" key="3">
    <source>
        <dbReference type="ARBA" id="ARBA00022475"/>
    </source>
</evidence>
<organism evidence="9 10">
    <name type="scientific">Treponema bryantii</name>
    <dbReference type="NCBI Taxonomy" id="163"/>
    <lineage>
        <taxon>Bacteria</taxon>
        <taxon>Pseudomonadati</taxon>
        <taxon>Spirochaetota</taxon>
        <taxon>Spirochaetia</taxon>
        <taxon>Spirochaetales</taxon>
        <taxon>Treponemataceae</taxon>
        <taxon>Treponema</taxon>
    </lineage>
</organism>
<evidence type="ECO:0000256" key="7">
    <source>
        <dbReference type="RuleBase" id="RU363032"/>
    </source>
</evidence>
<proteinExistence type="inferred from homology"/>
<dbReference type="OrthoDB" id="9787837at2"/>
<dbReference type="GO" id="GO:0055085">
    <property type="term" value="P:transmembrane transport"/>
    <property type="evidence" value="ECO:0007669"/>
    <property type="project" value="InterPro"/>
</dbReference>
<comment type="similarity">
    <text evidence="7">Belongs to the binding-protein-dependent transport system permease family.</text>
</comment>
<evidence type="ECO:0000256" key="5">
    <source>
        <dbReference type="ARBA" id="ARBA00022989"/>
    </source>
</evidence>
<keyword evidence="6 7" id="KW-0472">Membrane</keyword>
<feature type="domain" description="ABC transmembrane type-1" evidence="8">
    <location>
        <begin position="87"/>
        <end position="277"/>
    </location>
</feature>
<dbReference type="Pfam" id="PF00528">
    <property type="entry name" value="BPD_transp_1"/>
    <property type="match status" value="1"/>
</dbReference>
<gene>
    <name evidence="9" type="ORF">SAMN04487775_106221</name>
</gene>
<dbReference type="CDD" id="cd06261">
    <property type="entry name" value="TM_PBP2"/>
    <property type="match status" value="1"/>
</dbReference>
<dbReference type="InterPro" id="IPR000515">
    <property type="entry name" value="MetI-like"/>
</dbReference>
<dbReference type="PROSITE" id="PS50928">
    <property type="entry name" value="ABC_TM1"/>
    <property type="match status" value="1"/>
</dbReference>
<evidence type="ECO:0000259" key="8">
    <source>
        <dbReference type="PROSITE" id="PS50928"/>
    </source>
</evidence>
<reference evidence="10" key="1">
    <citation type="submission" date="2016-10" db="EMBL/GenBank/DDBJ databases">
        <authorList>
            <person name="Varghese N."/>
            <person name="Submissions S."/>
        </authorList>
    </citation>
    <scope>NUCLEOTIDE SEQUENCE [LARGE SCALE GENOMIC DNA]</scope>
    <source>
        <strain evidence="10">XBD1002</strain>
    </source>
</reference>
<dbReference type="InterPro" id="IPR035906">
    <property type="entry name" value="MetI-like_sf"/>
</dbReference>
<evidence type="ECO:0000256" key="2">
    <source>
        <dbReference type="ARBA" id="ARBA00022448"/>
    </source>
</evidence>
<dbReference type="Proteomes" id="UP000182737">
    <property type="component" value="Unassembled WGS sequence"/>
</dbReference>
<sequence>MENKKESYTGVIRDFDMRHMSVKIIYYMVFAVCAAILIVCIFPFVWTILSSFKTIKEFASEPNIIPHQFQISGFVKTWTSLKFVKYYMNSAISVLGSIVCAILFNGLFGYVMAKVKPYGSKFFEMLVMWGLLIPSTTSIVPLFMNLSKIGLTGTFIPLWLAMGANAFYVVLFKNFFDSIPASYIEAATIDGAGNIQIFFKIVVPLSKSIIMVVGLYAITAAWSDFLLPFLLLQNTQFETVMVKLFSLMRGAKINDVEMLRAIVFAIIPPVILFIIFQKQITQVTIQSGIKG</sequence>
<evidence type="ECO:0000313" key="10">
    <source>
        <dbReference type="Proteomes" id="UP000182737"/>
    </source>
</evidence>
<dbReference type="PANTHER" id="PTHR43744:SF6">
    <property type="entry name" value="ABC TRANSPORTER PERMEASE PROTEIN YESQ-RELATED"/>
    <property type="match status" value="1"/>
</dbReference>
<evidence type="ECO:0000256" key="1">
    <source>
        <dbReference type="ARBA" id="ARBA00004651"/>
    </source>
</evidence>
<dbReference type="SUPFAM" id="SSF161098">
    <property type="entry name" value="MetI-like"/>
    <property type="match status" value="1"/>
</dbReference>
<comment type="subcellular location">
    <subcellularLocation>
        <location evidence="1 7">Cell membrane</location>
        <topology evidence="1 7">Multi-pass membrane protein</topology>
    </subcellularLocation>
</comment>
<evidence type="ECO:0000256" key="4">
    <source>
        <dbReference type="ARBA" id="ARBA00022692"/>
    </source>
</evidence>
<dbReference type="GO" id="GO:0005886">
    <property type="term" value="C:plasma membrane"/>
    <property type="evidence" value="ECO:0007669"/>
    <property type="project" value="UniProtKB-SubCell"/>
</dbReference>
<keyword evidence="3" id="KW-1003">Cell membrane</keyword>
<accession>A0A1I3LDK2</accession>
<feature type="transmembrane region" description="Helical" evidence="7">
    <location>
        <begin position="197"/>
        <end position="219"/>
    </location>
</feature>
<keyword evidence="4 7" id="KW-0812">Transmembrane</keyword>
<evidence type="ECO:0000313" key="9">
    <source>
        <dbReference type="EMBL" id="SFI82839.1"/>
    </source>
</evidence>
<keyword evidence="9" id="KW-0762">Sugar transport</keyword>
<keyword evidence="5 7" id="KW-1133">Transmembrane helix</keyword>
<keyword evidence="10" id="KW-1185">Reference proteome</keyword>
<dbReference type="EMBL" id="FORI01000006">
    <property type="protein sequence ID" value="SFI82839.1"/>
    <property type="molecule type" value="Genomic_DNA"/>
</dbReference>
<feature type="transmembrane region" description="Helical" evidence="7">
    <location>
        <begin position="86"/>
        <end position="110"/>
    </location>
</feature>
<keyword evidence="2 7" id="KW-0813">Transport</keyword>
<name>A0A1I3LDK2_9SPIR</name>